<dbReference type="Gene3D" id="3.30.70.2200">
    <property type="match status" value="1"/>
</dbReference>
<dbReference type="RefSeq" id="WP_145197875.1">
    <property type="nucleotide sequence ID" value="NZ_CP036267.1"/>
</dbReference>
<name>A0A517QLN7_9PLAN</name>
<sequence>MILIGIDDTDVEGSKGTNQLAKAIVSELANEWKCERIVRHQLLQDKRIPCTSRNGCASILLNARGSSEADEEQLILLIHQVREVMKKWFIKGSDPGLCVCPYENVSDSIVKFGYRCQFEVVTQADALAVADEAQVHLEGLGGSNGGLIGALAAVGLGHRGNDGRVIQIGEWSEDLVGCQTISAIQSRGVKVNNINTDEWLSDGLVELNKKLRPNLRGNEIVLYVQKQERQQNESISQEPTYQAIKLP</sequence>
<proteinExistence type="predicted"/>
<organism evidence="1 2">
    <name type="scientific">Thalassoglobus polymorphus</name>
    <dbReference type="NCBI Taxonomy" id="2527994"/>
    <lineage>
        <taxon>Bacteria</taxon>
        <taxon>Pseudomonadati</taxon>
        <taxon>Planctomycetota</taxon>
        <taxon>Planctomycetia</taxon>
        <taxon>Planctomycetales</taxon>
        <taxon>Planctomycetaceae</taxon>
        <taxon>Thalassoglobus</taxon>
    </lineage>
</organism>
<dbReference type="EMBL" id="CP036267">
    <property type="protein sequence ID" value="QDT32543.1"/>
    <property type="molecule type" value="Genomic_DNA"/>
</dbReference>
<protein>
    <submittedName>
        <fullName evidence="1">Uncharacterized protein</fullName>
    </submittedName>
</protein>
<dbReference type="KEGG" id="tpol:Mal48_17900"/>
<dbReference type="AlphaFoldDB" id="A0A517QLN7"/>
<reference evidence="1 2" key="1">
    <citation type="submission" date="2019-02" db="EMBL/GenBank/DDBJ databases">
        <title>Deep-cultivation of Planctomycetes and their phenomic and genomic characterization uncovers novel biology.</title>
        <authorList>
            <person name="Wiegand S."/>
            <person name="Jogler M."/>
            <person name="Boedeker C."/>
            <person name="Pinto D."/>
            <person name="Vollmers J."/>
            <person name="Rivas-Marin E."/>
            <person name="Kohn T."/>
            <person name="Peeters S.H."/>
            <person name="Heuer A."/>
            <person name="Rast P."/>
            <person name="Oberbeckmann S."/>
            <person name="Bunk B."/>
            <person name="Jeske O."/>
            <person name="Meyerdierks A."/>
            <person name="Storesund J.E."/>
            <person name="Kallscheuer N."/>
            <person name="Luecker S."/>
            <person name="Lage O.M."/>
            <person name="Pohl T."/>
            <person name="Merkel B.J."/>
            <person name="Hornburger P."/>
            <person name="Mueller R.-W."/>
            <person name="Bruemmer F."/>
            <person name="Labrenz M."/>
            <person name="Spormann A.M."/>
            <person name="Op den Camp H."/>
            <person name="Overmann J."/>
            <person name="Amann R."/>
            <person name="Jetten M.S.M."/>
            <person name="Mascher T."/>
            <person name="Medema M.H."/>
            <person name="Devos D.P."/>
            <person name="Kaster A.-K."/>
            <person name="Ovreas L."/>
            <person name="Rohde M."/>
            <person name="Galperin M.Y."/>
            <person name="Jogler C."/>
        </authorList>
    </citation>
    <scope>NUCLEOTIDE SEQUENCE [LARGE SCALE GENOMIC DNA]</scope>
    <source>
        <strain evidence="1 2">Mal48</strain>
    </source>
</reference>
<dbReference type="Proteomes" id="UP000315724">
    <property type="component" value="Chromosome"/>
</dbReference>
<evidence type="ECO:0000313" key="2">
    <source>
        <dbReference type="Proteomes" id="UP000315724"/>
    </source>
</evidence>
<dbReference type="OrthoDB" id="270233at2"/>
<evidence type="ECO:0000313" key="1">
    <source>
        <dbReference type="EMBL" id="QDT32543.1"/>
    </source>
</evidence>
<dbReference type="PANTHER" id="PTHR40705:SF2">
    <property type="entry name" value="DUF1743 DOMAIN-CONTAINING PROTEIN"/>
    <property type="match status" value="1"/>
</dbReference>
<accession>A0A517QLN7</accession>
<keyword evidence="2" id="KW-1185">Reference proteome</keyword>
<gene>
    <name evidence="1" type="ORF">Mal48_17900</name>
</gene>
<dbReference type="PANTHER" id="PTHR40705">
    <property type="entry name" value="TRNA(ILE2) 2-AGMATINYLCYTIDINE SYNTHETASE TIAS"/>
    <property type="match status" value="1"/>
</dbReference>